<dbReference type="CDD" id="cd13784">
    <property type="entry name" value="SP_1775_like"/>
    <property type="match status" value="1"/>
</dbReference>
<keyword evidence="2" id="KW-1185">Reference proteome</keyword>
<dbReference type="Pfam" id="PF15507">
    <property type="entry name" value="DUF4649"/>
    <property type="match status" value="1"/>
</dbReference>
<dbReference type="AlphaFoldDB" id="A0A172Q7Q6"/>
<protein>
    <submittedName>
        <fullName evidence="1">DUF4649 domain-containing protein</fullName>
    </submittedName>
</protein>
<dbReference type="EMBL" id="CP014699">
    <property type="protein sequence ID" value="AND79504.1"/>
    <property type="molecule type" value="Genomic_DNA"/>
</dbReference>
<sequence length="74" mass="8754">MIEIMYLDAANQERTVSYPSYEEFKQSQQTNSTEIADYYKIVKLTYKGQDLNYSGTYGDIFFYLQQQNLPQDDV</sequence>
<reference evidence="1 2" key="1">
    <citation type="journal article" date="2016" name="Int. J. Syst. Evol. Microbiol.">
        <title>Streptococcuspantholopis sp. nov., isolated from faeces of the Tibetan antelope (Pantholops hodgsonii).</title>
        <authorList>
            <person name="Bai X."/>
            <person name="Xiong Y."/>
            <person name="Lu S."/>
            <person name="Jin D."/>
            <person name="Lai X."/>
            <person name="Yang J."/>
            <person name="Niu L."/>
            <person name="Hu S."/>
            <person name="Meng X."/>
            <person name="Pu J."/>
            <person name="Ye C."/>
            <person name="Xu J."/>
        </authorList>
    </citation>
    <scope>NUCLEOTIDE SEQUENCE [LARGE SCALE GENOMIC DNA]</scope>
    <source>
        <strain evidence="1 2">TA 26</strain>
    </source>
</reference>
<gene>
    <name evidence="1" type="ORF">A0O21_05405</name>
</gene>
<dbReference type="Gene3D" id="3.30.1490.390">
    <property type="match status" value="1"/>
</dbReference>
<evidence type="ECO:0000313" key="2">
    <source>
        <dbReference type="Proteomes" id="UP000077317"/>
    </source>
</evidence>
<name>A0A172Q7Q6_9STRE</name>
<dbReference type="KEGG" id="spat:A0O21_05405"/>
<dbReference type="RefSeq" id="WP_067062458.1">
    <property type="nucleotide sequence ID" value="NZ_CP014699.1"/>
</dbReference>
<organism evidence="1 2">
    <name type="scientific">Streptococcus pantholopis</name>
    <dbReference type="NCBI Taxonomy" id="1811193"/>
    <lineage>
        <taxon>Bacteria</taxon>
        <taxon>Bacillati</taxon>
        <taxon>Bacillota</taxon>
        <taxon>Bacilli</taxon>
        <taxon>Lactobacillales</taxon>
        <taxon>Streptococcaceae</taxon>
        <taxon>Streptococcus</taxon>
    </lineage>
</organism>
<proteinExistence type="predicted"/>
<evidence type="ECO:0000313" key="1">
    <source>
        <dbReference type="EMBL" id="AND79504.1"/>
    </source>
</evidence>
<accession>A0A172Q7Q6</accession>
<dbReference type="OrthoDB" id="2225010at2"/>
<dbReference type="InterPro" id="IPR027879">
    <property type="entry name" value="DUF4649"/>
</dbReference>
<dbReference type="Proteomes" id="UP000077317">
    <property type="component" value="Chromosome"/>
</dbReference>
<reference evidence="2" key="2">
    <citation type="submission" date="2016-03" db="EMBL/GenBank/DDBJ databases">
        <title>Streptococcus antelopensis sp. nov., isolated from the feces of the Tibetan antelope (Pantholops hodgsonii) in Hoh Xil National Nature Reserve, Qinghai, China.</title>
        <authorList>
            <person name="Bai X."/>
        </authorList>
    </citation>
    <scope>NUCLEOTIDE SEQUENCE [LARGE SCALE GENOMIC DNA]</scope>
    <source>
        <strain evidence="2">TA 26</strain>
    </source>
</reference>